<dbReference type="EMBL" id="CAMXCT020006705">
    <property type="protein sequence ID" value="CAL1172022.1"/>
    <property type="molecule type" value="Genomic_DNA"/>
</dbReference>
<dbReference type="Pfam" id="PF04059">
    <property type="entry name" value="RRM_2"/>
    <property type="match status" value="1"/>
</dbReference>
<dbReference type="InterPro" id="IPR007201">
    <property type="entry name" value="Mei2-like_Rrm_C"/>
</dbReference>
<dbReference type="AlphaFoldDB" id="A0A9P1GPQ1"/>
<reference evidence="4 5" key="2">
    <citation type="submission" date="2024-05" db="EMBL/GenBank/DDBJ databases">
        <authorList>
            <person name="Chen Y."/>
            <person name="Shah S."/>
            <person name="Dougan E. K."/>
            <person name="Thang M."/>
            <person name="Chan C."/>
        </authorList>
    </citation>
    <scope>NUCLEOTIDE SEQUENCE [LARGE SCALE GENOMIC DNA]</scope>
</reference>
<dbReference type="InterPro" id="IPR012677">
    <property type="entry name" value="Nucleotide-bd_a/b_plait_sf"/>
</dbReference>
<name>A0A9P1GPQ1_9DINO</name>
<dbReference type="GO" id="GO:0003676">
    <property type="term" value="F:nucleic acid binding"/>
    <property type="evidence" value="ECO:0007669"/>
    <property type="project" value="InterPro"/>
</dbReference>
<organism evidence="3">
    <name type="scientific">Cladocopium goreaui</name>
    <dbReference type="NCBI Taxonomy" id="2562237"/>
    <lineage>
        <taxon>Eukaryota</taxon>
        <taxon>Sar</taxon>
        <taxon>Alveolata</taxon>
        <taxon>Dinophyceae</taxon>
        <taxon>Suessiales</taxon>
        <taxon>Symbiodiniaceae</taxon>
        <taxon>Cladocopium</taxon>
    </lineage>
</organism>
<accession>A0A9P1GPQ1</accession>
<keyword evidence="5" id="KW-1185">Reference proteome</keyword>
<dbReference type="EMBL" id="CAMXCT030006705">
    <property type="protein sequence ID" value="CAL4805959.1"/>
    <property type="molecule type" value="Genomic_DNA"/>
</dbReference>
<evidence type="ECO:0000256" key="1">
    <source>
        <dbReference type="SAM" id="MobiDB-lite"/>
    </source>
</evidence>
<evidence type="ECO:0000313" key="5">
    <source>
        <dbReference type="Proteomes" id="UP001152797"/>
    </source>
</evidence>
<evidence type="ECO:0000259" key="2">
    <source>
        <dbReference type="Pfam" id="PF04059"/>
    </source>
</evidence>
<reference evidence="3" key="1">
    <citation type="submission" date="2022-10" db="EMBL/GenBank/DDBJ databases">
        <authorList>
            <person name="Chen Y."/>
            <person name="Dougan E. K."/>
            <person name="Chan C."/>
            <person name="Rhodes N."/>
            <person name="Thang M."/>
        </authorList>
    </citation>
    <scope>NUCLEOTIDE SEQUENCE</scope>
</reference>
<dbReference type="OrthoDB" id="417481at2759"/>
<dbReference type="EMBL" id="CAMXCT010006705">
    <property type="protein sequence ID" value="CAI4018647.1"/>
    <property type="molecule type" value="Genomic_DNA"/>
</dbReference>
<evidence type="ECO:0000313" key="3">
    <source>
        <dbReference type="EMBL" id="CAI4018647.1"/>
    </source>
</evidence>
<evidence type="ECO:0000313" key="4">
    <source>
        <dbReference type="EMBL" id="CAL4805959.1"/>
    </source>
</evidence>
<protein>
    <submittedName>
        <fullName evidence="4">Protein MEI2-like 3 (AML3) (MEI2-like protein 3)</fullName>
    </submittedName>
</protein>
<dbReference type="InterPro" id="IPR035979">
    <property type="entry name" value="RBD_domain_sf"/>
</dbReference>
<feature type="region of interest" description="Disordered" evidence="1">
    <location>
        <begin position="37"/>
        <end position="63"/>
    </location>
</feature>
<comment type="caution">
    <text evidence="3">The sequence shown here is derived from an EMBL/GenBank/DDBJ whole genome shotgun (WGS) entry which is preliminary data.</text>
</comment>
<gene>
    <name evidence="3" type="ORF">C1SCF055_LOCUS43199</name>
</gene>
<dbReference type="Proteomes" id="UP001152797">
    <property type="component" value="Unassembled WGS sequence"/>
</dbReference>
<sequence>MPLAFLGPPIFFKGLGMPCGGLNPWVLPDPAAAAGYGMKSGNERPRTRTDSVQSAQNEPPPVVKSESEWVTVMIRNLPNNYGRNDVVALLDEQGFLAKYDFVYLPIDFKNSSGLGYAFVNMVSHEDALEVMNKLGGFKDWKVPSQKVCEVAWGNPEQLDRICMTNNWRSSLH</sequence>
<feature type="domain" description="Mei2-like C-terminal RNA recognition motif" evidence="2">
    <location>
        <begin position="70"/>
        <end position="154"/>
    </location>
</feature>
<dbReference type="Gene3D" id="3.30.70.330">
    <property type="match status" value="1"/>
</dbReference>
<dbReference type="SUPFAM" id="SSF54928">
    <property type="entry name" value="RNA-binding domain, RBD"/>
    <property type="match status" value="1"/>
</dbReference>
<dbReference type="CDD" id="cd12277">
    <property type="entry name" value="RRM3_MEI2_EAR1_like"/>
    <property type="match status" value="1"/>
</dbReference>
<proteinExistence type="predicted"/>